<protein>
    <submittedName>
        <fullName evidence="2">Type II toxin-antitoxin system RelE/ParE family toxin</fullName>
    </submittedName>
</protein>
<dbReference type="Gene3D" id="3.30.2310.20">
    <property type="entry name" value="RelE-like"/>
    <property type="match status" value="1"/>
</dbReference>
<reference evidence="2 3" key="1">
    <citation type="journal article" date="2021" name="bioRxiv">
        <title>Unraveling nitrogen, sulfur and carbon metabolic pathways and microbial community transcriptional responses to substrate deprivation and toxicity stresses in a bioreactor mimicking anoxic brackish coastal sediment conditions.</title>
        <authorList>
            <person name="Martins P.D."/>
            <person name="Echeveste M.J."/>
            <person name="Arshad A."/>
            <person name="Kurth J."/>
            <person name="Ouboter H."/>
            <person name="Jetten M.S.M."/>
            <person name="Welte C.U."/>
        </authorList>
    </citation>
    <scope>NUCLEOTIDE SEQUENCE [LARGE SCALE GENOMIC DNA]</scope>
    <source>
        <strain evidence="2">MAG_38</strain>
    </source>
</reference>
<organism evidence="2 3">
    <name type="scientific">Candidatus Methylomirabilis tolerans</name>
    <dbReference type="NCBI Taxonomy" id="3123416"/>
    <lineage>
        <taxon>Bacteria</taxon>
        <taxon>Candidatus Methylomirabilota</taxon>
        <taxon>Candidatus Methylomirabilia</taxon>
        <taxon>Candidatus Methylomirabilales</taxon>
        <taxon>Candidatus Methylomirabilaceae</taxon>
        <taxon>Candidatus Methylomirabilis</taxon>
    </lineage>
</organism>
<dbReference type="InterPro" id="IPR007712">
    <property type="entry name" value="RelE/ParE_toxin"/>
</dbReference>
<proteinExistence type="predicted"/>
<gene>
    <name evidence="2" type="ORF">K8G79_01595</name>
</gene>
<dbReference type="Pfam" id="PF05016">
    <property type="entry name" value="ParE_toxin"/>
    <property type="match status" value="1"/>
</dbReference>
<evidence type="ECO:0000313" key="3">
    <source>
        <dbReference type="Proteomes" id="UP001197609"/>
    </source>
</evidence>
<name>A0AAJ1AIP2_9BACT</name>
<dbReference type="SUPFAM" id="SSF143011">
    <property type="entry name" value="RelE-like"/>
    <property type="match status" value="1"/>
</dbReference>
<sequence length="109" mass="12179">MIYQIRLAPSAFQCLKDIADRRVQAKLLETIDGLAEEPAKQGKALIGELAGYRSLRVIGQRYRVIYRVDTNNALVLIVALGIRKAGNKKDVYALAQKLLRLRLVGPPHI</sequence>
<dbReference type="Proteomes" id="UP001197609">
    <property type="component" value="Unassembled WGS sequence"/>
</dbReference>
<dbReference type="AlphaFoldDB" id="A0AAJ1AIP2"/>
<keyword evidence="1" id="KW-1277">Toxin-antitoxin system</keyword>
<dbReference type="EMBL" id="JAIOIU010000021">
    <property type="protein sequence ID" value="MBZ0158837.1"/>
    <property type="molecule type" value="Genomic_DNA"/>
</dbReference>
<accession>A0AAJ1AIP2</accession>
<comment type="caution">
    <text evidence="2">The sequence shown here is derived from an EMBL/GenBank/DDBJ whole genome shotgun (WGS) entry which is preliminary data.</text>
</comment>
<evidence type="ECO:0000256" key="1">
    <source>
        <dbReference type="ARBA" id="ARBA00022649"/>
    </source>
</evidence>
<dbReference type="InterPro" id="IPR035093">
    <property type="entry name" value="RelE/ParE_toxin_dom_sf"/>
</dbReference>
<evidence type="ECO:0000313" key="2">
    <source>
        <dbReference type="EMBL" id="MBZ0158837.1"/>
    </source>
</evidence>